<evidence type="ECO:0000256" key="3">
    <source>
        <dbReference type="ARBA" id="ARBA00022448"/>
    </source>
</evidence>
<evidence type="ECO:0000256" key="4">
    <source>
        <dbReference type="ARBA" id="ARBA00022475"/>
    </source>
</evidence>
<dbReference type="Pfam" id="PF03544">
    <property type="entry name" value="TonB_C"/>
    <property type="match status" value="1"/>
</dbReference>
<name>A0ABT7SZC6_9ALTE</name>
<organism evidence="12 13">
    <name type="scientific">Alteromonas arenosi</name>
    <dbReference type="NCBI Taxonomy" id="3055817"/>
    <lineage>
        <taxon>Bacteria</taxon>
        <taxon>Pseudomonadati</taxon>
        <taxon>Pseudomonadota</taxon>
        <taxon>Gammaproteobacteria</taxon>
        <taxon>Alteromonadales</taxon>
        <taxon>Alteromonadaceae</taxon>
        <taxon>Alteromonas/Salinimonas group</taxon>
        <taxon>Alteromonas</taxon>
    </lineage>
</organism>
<keyword evidence="8 10" id="KW-1133">Transmembrane helix</keyword>
<keyword evidence="13" id="KW-1185">Reference proteome</keyword>
<comment type="subcellular location">
    <subcellularLocation>
        <location evidence="1 10">Cell inner membrane</location>
        <topology evidence="1 10">Single-pass membrane protein</topology>
        <orientation evidence="1 10">Periplasmic side</orientation>
    </subcellularLocation>
</comment>
<evidence type="ECO:0000313" key="13">
    <source>
        <dbReference type="Proteomes" id="UP001234343"/>
    </source>
</evidence>
<dbReference type="Gene3D" id="3.30.1150.10">
    <property type="match status" value="1"/>
</dbReference>
<sequence>MQNATQIHQTSHLQAATKALTASLIGGAVTFGLFALMHGLIDQEAVGVSTLPEPVIIDAIFKAEEETIVEREKLPEPPQIKEIPDRPIENPVDIDEPDTQWTYAPTIDTGTTLTDILSFGMQDSELRPLVRVDPRYPIDAARDGIEGWVQMTFNVNELGGVTDIQVINAEPKRVFNQEAKRALAKWKYQPKSVNGKAVAQQGLSVVLEFTLADN</sequence>
<gene>
    <name evidence="12" type="ORF">QTP81_13065</name>
</gene>
<dbReference type="PRINTS" id="PR01374">
    <property type="entry name" value="TONBPROTEIN"/>
</dbReference>
<dbReference type="PROSITE" id="PS52015">
    <property type="entry name" value="TONB_CTD"/>
    <property type="match status" value="1"/>
</dbReference>
<keyword evidence="3 10" id="KW-0813">Transport</keyword>
<evidence type="ECO:0000256" key="5">
    <source>
        <dbReference type="ARBA" id="ARBA00022519"/>
    </source>
</evidence>
<evidence type="ECO:0000256" key="6">
    <source>
        <dbReference type="ARBA" id="ARBA00022692"/>
    </source>
</evidence>
<dbReference type="InterPro" id="IPR051045">
    <property type="entry name" value="TonB-dependent_transducer"/>
</dbReference>
<accession>A0ABT7SZC6</accession>
<comment type="caution">
    <text evidence="12">The sequence shown here is derived from an EMBL/GenBank/DDBJ whole genome shotgun (WGS) entry which is preliminary data.</text>
</comment>
<dbReference type="EMBL" id="JAUCBP010000011">
    <property type="protein sequence ID" value="MDM7861526.1"/>
    <property type="molecule type" value="Genomic_DNA"/>
</dbReference>
<reference evidence="12 13" key="1">
    <citation type="submission" date="2023-06" db="EMBL/GenBank/DDBJ databases">
        <title>Alteromonas sp. ASW11-36 isolated from intertidal sand.</title>
        <authorList>
            <person name="Li Y."/>
        </authorList>
    </citation>
    <scope>NUCLEOTIDE SEQUENCE [LARGE SCALE GENOMIC DNA]</scope>
    <source>
        <strain evidence="12 13">ASW11-36</strain>
    </source>
</reference>
<dbReference type="NCBIfam" id="TIGR01352">
    <property type="entry name" value="tonB_Cterm"/>
    <property type="match status" value="1"/>
</dbReference>
<dbReference type="Proteomes" id="UP001234343">
    <property type="component" value="Unassembled WGS sequence"/>
</dbReference>
<keyword evidence="9 10" id="KW-0472">Membrane</keyword>
<dbReference type="PANTHER" id="PTHR33446:SF14">
    <property type="entry name" value="PROTEIN TONB"/>
    <property type="match status" value="1"/>
</dbReference>
<evidence type="ECO:0000256" key="7">
    <source>
        <dbReference type="ARBA" id="ARBA00022927"/>
    </source>
</evidence>
<evidence type="ECO:0000256" key="2">
    <source>
        <dbReference type="ARBA" id="ARBA00006555"/>
    </source>
</evidence>
<feature type="transmembrane region" description="Helical" evidence="10">
    <location>
        <begin position="20"/>
        <end position="41"/>
    </location>
</feature>
<keyword evidence="4 10" id="KW-1003">Cell membrane</keyword>
<protein>
    <recommendedName>
        <fullName evidence="10">Protein TonB</fullName>
    </recommendedName>
</protein>
<evidence type="ECO:0000259" key="11">
    <source>
        <dbReference type="PROSITE" id="PS52015"/>
    </source>
</evidence>
<proteinExistence type="inferred from homology"/>
<comment type="similarity">
    <text evidence="2 10">Belongs to the TonB family.</text>
</comment>
<dbReference type="PANTHER" id="PTHR33446">
    <property type="entry name" value="PROTEIN TONB-RELATED"/>
    <property type="match status" value="1"/>
</dbReference>
<evidence type="ECO:0000256" key="8">
    <source>
        <dbReference type="ARBA" id="ARBA00022989"/>
    </source>
</evidence>
<comment type="function">
    <text evidence="10">Interacts with outer membrane receptor proteins that carry out high-affinity binding and energy dependent uptake into the periplasmic space of specific substrates. It could act to transduce energy from the cytoplasmic membrane to specific energy-requiring processes in the outer membrane, resulting in the release into the periplasm of ligands bound by these outer membrane proteins.</text>
</comment>
<dbReference type="InterPro" id="IPR003538">
    <property type="entry name" value="TonB"/>
</dbReference>
<keyword evidence="5 10" id="KW-0997">Cell inner membrane</keyword>
<evidence type="ECO:0000256" key="1">
    <source>
        <dbReference type="ARBA" id="ARBA00004383"/>
    </source>
</evidence>
<keyword evidence="10" id="KW-0735">Signal-anchor</keyword>
<keyword evidence="6 10" id="KW-0812">Transmembrane</keyword>
<keyword evidence="7 10" id="KW-0653">Protein transport</keyword>
<dbReference type="InterPro" id="IPR037682">
    <property type="entry name" value="TonB_C"/>
</dbReference>
<dbReference type="RefSeq" id="WP_289366114.1">
    <property type="nucleotide sequence ID" value="NZ_JAUCBP010000011.1"/>
</dbReference>
<dbReference type="SUPFAM" id="SSF74653">
    <property type="entry name" value="TolA/TonB C-terminal domain"/>
    <property type="match status" value="1"/>
</dbReference>
<evidence type="ECO:0000256" key="10">
    <source>
        <dbReference type="RuleBase" id="RU362123"/>
    </source>
</evidence>
<feature type="domain" description="TonB C-terminal" evidence="11">
    <location>
        <begin position="121"/>
        <end position="214"/>
    </location>
</feature>
<dbReference type="InterPro" id="IPR006260">
    <property type="entry name" value="TonB/TolA_C"/>
</dbReference>
<evidence type="ECO:0000313" key="12">
    <source>
        <dbReference type="EMBL" id="MDM7861526.1"/>
    </source>
</evidence>
<evidence type="ECO:0000256" key="9">
    <source>
        <dbReference type="ARBA" id="ARBA00023136"/>
    </source>
</evidence>